<dbReference type="EMBL" id="CAMKVN010005732">
    <property type="protein sequence ID" value="CAI2189288.1"/>
    <property type="molecule type" value="Genomic_DNA"/>
</dbReference>
<proteinExistence type="predicted"/>
<sequence>MIIGDYTKTIVPKKTRRIKGANSLFDLGDKKVSKYDKKELLRILGDNRYHSPEDS</sequence>
<evidence type="ECO:0000313" key="1">
    <source>
        <dbReference type="EMBL" id="CAI2189288.1"/>
    </source>
</evidence>
<comment type="caution">
    <text evidence="1">The sequence shown here is derived from an EMBL/GenBank/DDBJ whole genome shotgun (WGS) entry which is preliminary data.</text>
</comment>
<keyword evidence="2" id="KW-1185">Reference proteome</keyword>
<accession>A0A9W4SZK0</accession>
<feature type="non-terminal residue" evidence="1">
    <location>
        <position position="1"/>
    </location>
</feature>
<dbReference type="AlphaFoldDB" id="A0A9W4SZK0"/>
<protein>
    <submittedName>
        <fullName evidence="1">19666_t:CDS:1</fullName>
    </submittedName>
</protein>
<gene>
    <name evidence="1" type="ORF">FWILDA_LOCUS14005</name>
</gene>
<dbReference type="Proteomes" id="UP001153678">
    <property type="component" value="Unassembled WGS sequence"/>
</dbReference>
<dbReference type="OrthoDB" id="2445023at2759"/>
<name>A0A9W4SZK0_9GLOM</name>
<reference evidence="1" key="1">
    <citation type="submission" date="2022-08" db="EMBL/GenBank/DDBJ databases">
        <authorList>
            <person name="Kallberg Y."/>
            <person name="Tangrot J."/>
            <person name="Rosling A."/>
        </authorList>
    </citation>
    <scope>NUCLEOTIDE SEQUENCE</scope>
    <source>
        <strain evidence="1">Wild A</strain>
    </source>
</reference>
<organism evidence="1 2">
    <name type="scientific">Funneliformis geosporum</name>
    <dbReference type="NCBI Taxonomy" id="1117311"/>
    <lineage>
        <taxon>Eukaryota</taxon>
        <taxon>Fungi</taxon>
        <taxon>Fungi incertae sedis</taxon>
        <taxon>Mucoromycota</taxon>
        <taxon>Glomeromycotina</taxon>
        <taxon>Glomeromycetes</taxon>
        <taxon>Glomerales</taxon>
        <taxon>Glomeraceae</taxon>
        <taxon>Funneliformis</taxon>
    </lineage>
</organism>
<evidence type="ECO:0000313" key="2">
    <source>
        <dbReference type="Proteomes" id="UP001153678"/>
    </source>
</evidence>